<dbReference type="SUPFAM" id="SSF48208">
    <property type="entry name" value="Six-hairpin glycosidases"/>
    <property type="match status" value="1"/>
</dbReference>
<evidence type="ECO:0000259" key="1">
    <source>
        <dbReference type="Pfam" id="PF03632"/>
    </source>
</evidence>
<dbReference type="InterPro" id="IPR008928">
    <property type="entry name" value="6-hairpin_glycosidase_sf"/>
</dbReference>
<dbReference type="PANTHER" id="PTHR11051">
    <property type="entry name" value="GLYCOSYL HYDROLASE-RELATED"/>
    <property type="match status" value="1"/>
</dbReference>
<dbReference type="Gene3D" id="2.60.420.10">
    <property type="entry name" value="Maltose phosphorylase, domain 3"/>
    <property type="match status" value="1"/>
</dbReference>
<evidence type="ECO:0000259" key="2">
    <source>
        <dbReference type="Pfam" id="PF03633"/>
    </source>
</evidence>
<keyword evidence="4" id="KW-0378">Hydrolase</keyword>
<feature type="domain" description="Glycoside hydrolase family 65 N-terminal" evidence="3">
    <location>
        <begin position="125"/>
        <end position="374"/>
    </location>
</feature>
<dbReference type="InterPro" id="IPR005195">
    <property type="entry name" value="Glyco_hydro_65_M"/>
</dbReference>
<proteinExistence type="predicted"/>
<dbReference type="InterPro" id="IPR005194">
    <property type="entry name" value="Glyco_hydro_65_C"/>
</dbReference>
<evidence type="ECO:0000259" key="3">
    <source>
        <dbReference type="Pfam" id="PF03636"/>
    </source>
</evidence>
<organism evidence="4 5">
    <name type="scientific">Lactiplantibacillus modestisalitolerans</name>
    <dbReference type="NCBI Taxonomy" id="1457219"/>
    <lineage>
        <taxon>Bacteria</taxon>
        <taxon>Bacillati</taxon>
        <taxon>Bacillota</taxon>
        <taxon>Bacilli</taxon>
        <taxon>Lactobacillales</taxon>
        <taxon>Lactobacillaceae</taxon>
        <taxon>Lactiplantibacillus</taxon>
    </lineage>
</organism>
<dbReference type="EMBL" id="JBHLZY010000009">
    <property type="protein sequence ID" value="MFB9769121.1"/>
    <property type="molecule type" value="Genomic_DNA"/>
</dbReference>
<feature type="domain" description="Glycoside hydrolase family 65 C-terminal" evidence="2">
    <location>
        <begin position="839"/>
        <end position="893"/>
    </location>
</feature>
<dbReference type="Pfam" id="PF03633">
    <property type="entry name" value="Glyco_hydro_65C"/>
    <property type="match status" value="1"/>
</dbReference>
<dbReference type="RefSeq" id="WP_137642401.1">
    <property type="nucleotide sequence ID" value="NZ_BJEA01000008.1"/>
</dbReference>
<evidence type="ECO:0000313" key="5">
    <source>
        <dbReference type="Proteomes" id="UP001589691"/>
    </source>
</evidence>
<dbReference type="Gene3D" id="1.50.10.10">
    <property type="match status" value="1"/>
</dbReference>
<keyword evidence="5" id="KW-1185">Reference proteome</keyword>
<dbReference type="Proteomes" id="UP001589691">
    <property type="component" value="Unassembled WGS sequence"/>
</dbReference>
<dbReference type="InterPro" id="IPR011013">
    <property type="entry name" value="Gal_mutarotase_sf_dom"/>
</dbReference>
<dbReference type="Pfam" id="PF03636">
    <property type="entry name" value="Glyco_hydro_65N"/>
    <property type="match status" value="1"/>
</dbReference>
<gene>
    <name evidence="4" type="ORF">ACFFLI_04420</name>
</gene>
<dbReference type="Gene3D" id="2.70.98.40">
    <property type="entry name" value="Glycoside hydrolase, family 65, N-terminal domain"/>
    <property type="match status" value="1"/>
</dbReference>
<sequence>MKLIRLRIENDAMDITYHPAEDDRATAHYLIAYNREQSIGDNLENIKVRLAGLQFDAAILDNGLSYPFSDTIVGVNYDRIDVGLALTNLLNIPVVSRAAVQRSGLAAAVREKRHYLKWHLDYYGQYHDVRNNGQEAMLTVGNGYFGLRGAYLEAHADQDNYPGTYVAGVFDQETTQIQNHAVTNEDLVNLPNAQFITFGVDHQTPFTINSHDLQDVYRSLDLKTGILTTTKLVQLASGHQLRIRSQKLANMHDWHRYSIRYQVTPLNFAGSLQIYADIDGSVVNSNVSRYSAFDQHHTRTLGIEARGNAVFLSGQTRTSKINYTIGAKLTSPDVQDNEAVKSQQQPQGIRQTVSLPVQAGKTYTFDKNVVIATSNVRTAHPLDGVAAELDQSSFDKTVTASNAYWKKTWANADIQVGGDLTSQRLLRVNLYHSFVSAAAIESGQLDASVGARGLHGEAYRGHVFWDEMFILPFYTLHRPKLAKQLLNYRYQRLAAARKNAKDAGYAGAMYPWQSAQVGDEQSQVTHLNPITKTWDPDNSRLQRHVSLDIAYNVWFYVHATNDVDFLRQQGMEMLLSIAAFWISKAHYDQKTGRYSISGVMGPDEFHENYPNSDQPGLRNNAYTNIMVAWLFTVIDQLKAKLSEADWQSAAKAADFHAALGQKMQTIRQKLTLQINRSGIIAQFEGYFKLPALDFSAYRQKYGNIARMDRILKAVGKTPDAYQVAKQADTLMAFYNFDVATVQGIIEGLGYHLPANYLNRNLQYYLARTTHGSTLSRIVYAVLNQLDGNYDQAWQLFSQALVSDYYDIQGGTTAEGIHLGVMCATVNLTTRNFGGVTPFEDELHVNPQLPDQWQQLAFQHRFKGVNYHFKIDHHQIIVTADQASQLQIMGKPYQLQPQRPLTVTYAEN</sequence>
<protein>
    <submittedName>
        <fullName evidence="4">Glycoside hydrolase family 65 protein</fullName>
    </submittedName>
</protein>
<dbReference type="InterPro" id="IPR012341">
    <property type="entry name" value="6hp_glycosidase-like_sf"/>
</dbReference>
<dbReference type="InterPro" id="IPR005196">
    <property type="entry name" value="Glyco_hydro_65_N"/>
</dbReference>
<name>A0ABV5WU97_9LACO</name>
<dbReference type="SUPFAM" id="SSF74650">
    <property type="entry name" value="Galactose mutarotase-like"/>
    <property type="match status" value="1"/>
</dbReference>
<evidence type="ECO:0000313" key="4">
    <source>
        <dbReference type="EMBL" id="MFB9769121.1"/>
    </source>
</evidence>
<dbReference type="GO" id="GO:0016787">
    <property type="term" value="F:hydrolase activity"/>
    <property type="evidence" value="ECO:0007669"/>
    <property type="project" value="UniProtKB-KW"/>
</dbReference>
<dbReference type="Pfam" id="PF03632">
    <property type="entry name" value="Glyco_hydro_65m"/>
    <property type="match status" value="1"/>
</dbReference>
<accession>A0ABV5WU97</accession>
<dbReference type="PANTHER" id="PTHR11051:SF8">
    <property type="entry name" value="PROTEIN-GLUCOSYLGALACTOSYLHYDROXYLYSINE GLUCOSIDASE"/>
    <property type="match status" value="1"/>
</dbReference>
<feature type="domain" description="Glycoside hydrolase family 65 central catalytic" evidence="1">
    <location>
        <begin position="427"/>
        <end position="825"/>
    </location>
</feature>
<dbReference type="InterPro" id="IPR037018">
    <property type="entry name" value="GH65_N"/>
</dbReference>
<comment type="caution">
    <text evidence="4">The sequence shown here is derived from an EMBL/GenBank/DDBJ whole genome shotgun (WGS) entry which is preliminary data.</text>
</comment>
<reference evidence="4 5" key="1">
    <citation type="submission" date="2024-09" db="EMBL/GenBank/DDBJ databases">
        <authorList>
            <person name="Sun Q."/>
            <person name="Mori K."/>
        </authorList>
    </citation>
    <scope>NUCLEOTIDE SEQUENCE [LARGE SCALE GENOMIC DNA]</scope>
    <source>
        <strain evidence="4 5">TBRC 4576</strain>
    </source>
</reference>